<sequence>LLKSNYSVLTADSPEKAVEVAKEYKDEIQLLITDVVMPGMNGKELSEKIKKLYPNMKVLFMSGYTANVIAHKGILENV</sequence>
<dbReference type="GO" id="GO:0016301">
    <property type="term" value="F:kinase activity"/>
    <property type="evidence" value="ECO:0007669"/>
    <property type="project" value="UniProtKB-KW"/>
</dbReference>
<dbReference type="PROSITE" id="PS50110">
    <property type="entry name" value="RESPONSE_REGULATORY"/>
    <property type="match status" value="1"/>
</dbReference>
<reference evidence="3 4" key="1">
    <citation type="journal article" date="2018" name="Nat. Biotechnol.">
        <title>A standardized bacterial taxonomy based on genome phylogeny substantially revises the tree of life.</title>
        <authorList>
            <person name="Parks D.H."/>
            <person name="Chuvochina M."/>
            <person name="Waite D.W."/>
            <person name="Rinke C."/>
            <person name="Skarshewski A."/>
            <person name="Chaumeil P.A."/>
            <person name="Hugenholtz P."/>
        </authorList>
    </citation>
    <scope>NUCLEOTIDE SEQUENCE [LARGE SCALE GENOMIC DNA]</scope>
    <source>
        <strain evidence="3">UBA8672</strain>
    </source>
</reference>
<evidence type="ECO:0000313" key="4">
    <source>
        <dbReference type="Proteomes" id="UP000262325"/>
    </source>
</evidence>
<dbReference type="InterPro" id="IPR001789">
    <property type="entry name" value="Sig_transdc_resp-reg_receiver"/>
</dbReference>
<evidence type="ECO:0000256" key="1">
    <source>
        <dbReference type="PROSITE-ProRule" id="PRU00169"/>
    </source>
</evidence>
<dbReference type="Proteomes" id="UP000262325">
    <property type="component" value="Unassembled WGS sequence"/>
</dbReference>
<accession>A0A3D5QDA0</accession>
<dbReference type="SUPFAM" id="SSF52172">
    <property type="entry name" value="CheY-like"/>
    <property type="match status" value="1"/>
</dbReference>
<feature type="non-terminal residue" evidence="3">
    <location>
        <position position="78"/>
    </location>
</feature>
<dbReference type="Gene3D" id="3.40.50.2300">
    <property type="match status" value="1"/>
</dbReference>
<dbReference type="PANTHER" id="PTHR43874">
    <property type="entry name" value="TWO-COMPONENT RESPONSE REGULATOR"/>
    <property type="match status" value="1"/>
</dbReference>
<gene>
    <name evidence="3" type="ORF">DHM44_08515</name>
</gene>
<comment type="caution">
    <text evidence="3">The sequence shown here is derived from an EMBL/GenBank/DDBJ whole genome shotgun (WGS) entry which is preliminary data.</text>
</comment>
<protein>
    <submittedName>
        <fullName evidence="3">Hybrid sensor histidine kinase/response regulator</fullName>
    </submittedName>
</protein>
<keyword evidence="3" id="KW-0808">Transferase</keyword>
<keyword evidence="3" id="KW-0418">Kinase</keyword>
<proteinExistence type="predicted"/>
<dbReference type="AlphaFoldDB" id="A0A3D5QDA0"/>
<dbReference type="GO" id="GO:0009736">
    <property type="term" value="P:cytokinin-activated signaling pathway"/>
    <property type="evidence" value="ECO:0007669"/>
    <property type="project" value="InterPro"/>
</dbReference>
<dbReference type="GO" id="GO:0000160">
    <property type="term" value="P:phosphorelay signal transduction system"/>
    <property type="evidence" value="ECO:0007669"/>
    <property type="project" value="InterPro"/>
</dbReference>
<keyword evidence="1" id="KW-0597">Phosphoprotein</keyword>
<dbReference type="EMBL" id="DPPF01000176">
    <property type="protein sequence ID" value="HCW93713.1"/>
    <property type="molecule type" value="Genomic_DNA"/>
</dbReference>
<evidence type="ECO:0000259" key="2">
    <source>
        <dbReference type="PROSITE" id="PS50110"/>
    </source>
</evidence>
<evidence type="ECO:0000313" key="3">
    <source>
        <dbReference type="EMBL" id="HCW93713.1"/>
    </source>
</evidence>
<feature type="non-terminal residue" evidence="3">
    <location>
        <position position="1"/>
    </location>
</feature>
<dbReference type="InterPro" id="IPR045279">
    <property type="entry name" value="ARR-like"/>
</dbReference>
<dbReference type="InterPro" id="IPR011006">
    <property type="entry name" value="CheY-like_superfamily"/>
</dbReference>
<feature type="domain" description="Response regulatory" evidence="2">
    <location>
        <begin position="1"/>
        <end position="78"/>
    </location>
</feature>
<feature type="modified residue" description="4-aspartylphosphate" evidence="1">
    <location>
        <position position="34"/>
    </location>
</feature>
<dbReference type="PANTHER" id="PTHR43874:SF7">
    <property type="entry name" value="TWO-COMPONENT RESPONSE REGULATOR ARR10"/>
    <property type="match status" value="1"/>
</dbReference>
<name>A0A3D5QDA0_FLESI</name>
<dbReference type="Pfam" id="PF00072">
    <property type="entry name" value="Response_reg"/>
    <property type="match status" value="1"/>
</dbReference>
<organism evidence="3 4">
    <name type="scientific">Flexistipes sinusarabici</name>
    <dbReference type="NCBI Taxonomy" id="2352"/>
    <lineage>
        <taxon>Bacteria</taxon>
        <taxon>Pseudomonadati</taxon>
        <taxon>Deferribacterota</taxon>
        <taxon>Deferribacteres</taxon>
        <taxon>Deferribacterales</taxon>
        <taxon>Flexistipitaceae</taxon>
        <taxon>Flexistipes</taxon>
    </lineage>
</organism>